<comment type="similarity">
    <text evidence="2">Belongs to the class-I pyridoxal-phosphate-dependent aminotransferase family.</text>
</comment>
<dbReference type="Proteomes" id="UP001458880">
    <property type="component" value="Unassembled WGS sequence"/>
</dbReference>
<evidence type="ECO:0000313" key="10">
    <source>
        <dbReference type="EMBL" id="KAK9728524.1"/>
    </source>
</evidence>
<evidence type="ECO:0000256" key="7">
    <source>
        <dbReference type="ARBA" id="ARBA00049185"/>
    </source>
</evidence>
<dbReference type="NCBIfam" id="NF006719">
    <property type="entry name" value="PRK09257.1"/>
    <property type="match status" value="1"/>
</dbReference>
<dbReference type="EC" id="2.6.1.1" evidence="8"/>
<evidence type="ECO:0000256" key="4">
    <source>
        <dbReference type="ARBA" id="ARBA00022576"/>
    </source>
</evidence>
<dbReference type="GO" id="GO:0030170">
    <property type="term" value="F:pyridoxal phosphate binding"/>
    <property type="evidence" value="ECO:0007669"/>
    <property type="project" value="InterPro"/>
</dbReference>
<dbReference type="InterPro" id="IPR015424">
    <property type="entry name" value="PyrdxlP-dep_Trfase"/>
</dbReference>
<dbReference type="SUPFAM" id="SSF53383">
    <property type="entry name" value="PLP-dependent transferases"/>
    <property type="match status" value="1"/>
</dbReference>
<comment type="catalytic activity">
    <reaction evidence="7 8">
        <text>L-aspartate + 2-oxoglutarate = oxaloacetate + L-glutamate</text>
        <dbReference type="Rhea" id="RHEA:21824"/>
        <dbReference type="ChEBI" id="CHEBI:16452"/>
        <dbReference type="ChEBI" id="CHEBI:16810"/>
        <dbReference type="ChEBI" id="CHEBI:29985"/>
        <dbReference type="ChEBI" id="CHEBI:29991"/>
        <dbReference type="EC" id="2.6.1.1"/>
    </reaction>
</comment>
<dbReference type="GO" id="GO:0005739">
    <property type="term" value="C:mitochondrion"/>
    <property type="evidence" value="ECO:0007669"/>
    <property type="project" value="TreeGrafter"/>
</dbReference>
<evidence type="ECO:0000256" key="8">
    <source>
        <dbReference type="RuleBase" id="RU000480"/>
    </source>
</evidence>
<dbReference type="InterPro" id="IPR004838">
    <property type="entry name" value="NHTrfase_class1_PyrdxlP-BS"/>
</dbReference>
<protein>
    <recommendedName>
        <fullName evidence="8">Aspartate aminotransferase</fullName>
        <ecNumber evidence="8">2.6.1.1</ecNumber>
    </recommendedName>
</protein>
<keyword evidence="6" id="KW-0663">Pyridoxal phosphate</keyword>
<dbReference type="PROSITE" id="PS00105">
    <property type="entry name" value="AA_TRANSFER_CLASS_1"/>
    <property type="match status" value="1"/>
</dbReference>
<dbReference type="FunFam" id="3.40.640.10:FF:000066">
    <property type="entry name" value="Aspartate aminotransferase"/>
    <property type="match status" value="1"/>
</dbReference>
<comment type="subunit">
    <text evidence="3 8">Homodimer.</text>
</comment>
<evidence type="ECO:0000256" key="6">
    <source>
        <dbReference type="ARBA" id="ARBA00022898"/>
    </source>
</evidence>
<accession>A0AAW1L655</accession>
<comment type="caution">
    <text evidence="10">The sequence shown here is derived from an EMBL/GenBank/DDBJ whole genome shotgun (WGS) entry which is preliminary data.</text>
</comment>
<dbReference type="GO" id="GO:0006533">
    <property type="term" value="P:L-aspartate catabolic process"/>
    <property type="evidence" value="ECO:0007669"/>
    <property type="project" value="TreeGrafter"/>
</dbReference>
<dbReference type="CDD" id="cd00609">
    <property type="entry name" value="AAT_like"/>
    <property type="match status" value="1"/>
</dbReference>
<dbReference type="InterPro" id="IPR015421">
    <property type="entry name" value="PyrdxlP-dep_Trfase_major"/>
</dbReference>
<dbReference type="Gene3D" id="3.40.640.10">
    <property type="entry name" value="Type I PLP-dependent aspartate aminotransferase-like (Major domain)"/>
    <property type="match status" value="1"/>
</dbReference>
<reference evidence="10 11" key="1">
    <citation type="journal article" date="2024" name="BMC Genomics">
        <title>De novo assembly and annotation of Popillia japonica's genome with initial clues to its potential as an invasive pest.</title>
        <authorList>
            <person name="Cucini C."/>
            <person name="Boschi S."/>
            <person name="Funari R."/>
            <person name="Cardaioli E."/>
            <person name="Iannotti N."/>
            <person name="Marturano G."/>
            <person name="Paoli F."/>
            <person name="Bruttini M."/>
            <person name="Carapelli A."/>
            <person name="Frati F."/>
            <person name="Nardi F."/>
        </authorList>
    </citation>
    <scope>NUCLEOTIDE SEQUENCE [LARGE SCALE GENOMIC DNA]</scope>
    <source>
        <strain evidence="10">DMR45628</strain>
    </source>
</reference>
<keyword evidence="11" id="KW-1185">Reference proteome</keyword>
<dbReference type="PANTHER" id="PTHR11879">
    <property type="entry name" value="ASPARTATE AMINOTRANSFERASE"/>
    <property type="match status" value="1"/>
</dbReference>
<evidence type="ECO:0000313" key="11">
    <source>
        <dbReference type="Proteomes" id="UP001458880"/>
    </source>
</evidence>
<evidence type="ECO:0000256" key="1">
    <source>
        <dbReference type="ARBA" id="ARBA00001933"/>
    </source>
</evidence>
<dbReference type="AlphaFoldDB" id="A0AAW1L655"/>
<dbReference type="Pfam" id="PF00155">
    <property type="entry name" value="Aminotran_1_2"/>
    <property type="match status" value="1"/>
</dbReference>
<evidence type="ECO:0000256" key="5">
    <source>
        <dbReference type="ARBA" id="ARBA00022679"/>
    </source>
</evidence>
<dbReference type="Gene3D" id="3.90.1150.10">
    <property type="entry name" value="Aspartate Aminotransferase, domain 1"/>
    <property type="match status" value="1"/>
</dbReference>
<organism evidence="10 11">
    <name type="scientific">Popillia japonica</name>
    <name type="common">Japanese beetle</name>
    <dbReference type="NCBI Taxonomy" id="7064"/>
    <lineage>
        <taxon>Eukaryota</taxon>
        <taxon>Metazoa</taxon>
        <taxon>Ecdysozoa</taxon>
        <taxon>Arthropoda</taxon>
        <taxon>Hexapoda</taxon>
        <taxon>Insecta</taxon>
        <taxon>Pterygota</taxon>
        <taxon>Neoptera</taxon>
        <taxon>Endopterygota</taxon>
        <taxon>Coleoptera</taxon>
        <taxon>Polyphaga</taxon>
        <taxon>Scarabaeiformia</taxon>
        <taxon>Scarabaeidae</taxon>
        <taxon>Rutelinae</taxon>
        <taxon>Popillia</taxon>
    </lineage>
</organism>
<proteinExistence type="inferred from homology"/>
<dbReference type="PANTHER" id="PTHR11879:SF22">
    <property type="entry name" value="ASPARTATE AMINOTRANSFERASE, MITOCHONDRIAL"/>
    <property type="match status" value="1"/>
</dbReference>
<comment type="miscellaneous">
    <text evidence="8">In eukaryotes there are cytoplasmic, mitochondrial and chloroplastic isozymes.</text>
</comment>
<dbReference type="PRINTS" id="PR00799">
    <property type="entry name" value="TRANSAMINASE"/>
</dbReference>
<evidence type="ECO:0000256" key="3">
    <source>
        <dbReference type="ARBA" id="ARBA00011738"/>
    </source>
</evidence>
<evidence type="ECO:0000259" key="9">
    <source>
        <dbReference type="Pfam" id="PF00155"/>
    </source>
</evidence>
<evidence type="ECO:0000256" key="2">
    <source>
        <dbReference type="ARBA" id="ARBA00007441"/>
    </source>
</evidence>
<dbReference type="InterPro" id="IPR000796">
    <property type="entry name" value="Asp_trans"/>
</dbReference>
<name>A0AAW1L655_POPJA</name>
<feature type="domain" description="Aminotransferase class I/classII large" evidence="9">
    <location>
        <begin position="50"/>
        <end position="414"/>
    </location>
</feature>
<gene>
    <name evidence="10" type="ORF">QE152_g17959</name>
</gene>
<sequence length="422" mass="47660">MHFNRVILNSRKCFLYPFIRSMSAWSNVPMGPPDPILGVSEAFRACKNPNKVNLGVGAYRDDNNKPYVLPCVKKAEKILQNMELNKEYLPQGGMPEFCKQAAKFGFGDDAEIIKNGRLATVQSLSGSGALKLGLELIKYHYDGPKSVYVSNPTWGNHIQMTKYAYLDVKKYKYYDSKTLGLDFKGLMDDISKAPEKSVFIFHGCAHNPTGVDPSHVQWDEISALCKKKNIFPFFDLAYQGFASGDDENDAYSLRKFVKDGHLVMFAQSFAKNMGLYGERIGAIHILTESKEQCTKVLSQLKILVRSQYSSPPVSGARIVTKVLEDPVLKNDWRKEFKQMADRMKNARVALKTNLKKEGSTRNWDHITNQIGMFCFSGLDEKQVDKLVTEHHVYLTKNGRISIGGLNSKNVEYVAHCMHLVTK</sequence>
<dbReference type="EMBL" id="JASPKY010000169">
    <property type="protein sequence ID" value="KAK9728524.1"/>
    <property type="molecule type" value="Genomic_DNA"/>
</dbReference>
<dbReference type="InterPro" id="IPR004839">
    <property type="entry name" value="Aminotransferase_I/II_large"/>
</dbReference>
<dbReference type="FunFam" id="3.90.1150.10:FF:000001">
    <property type="entry name" value="Aspartate aminotransferase"/>
    <property type="match status" value="1"/>
</dbReference>
<keyword evidence="4 8" id="KW-0032">Aminotransferase</keyword>
<dbReference type="InterPro" id="IPR015422">
    <property type="entry name" value="PyrdxlP-dep_Trfase_small"/>
</dbReference>
<dbReference type="GO" id="GO:0004069">
    <property type="term" value="F:L-aspartate:2-oxoglutarate aminotransferase activity"/>
    <property type="evidence" value="ECO:0007669"/>
    <property type="project" value="UniProtKB-EC"/>
</dbReference>
<comment type="cofactor">
    <cofactor evidence="1">
        <name>pyridoxal 5'-phosphate</name>
        <dbReference type="ChEBI" id="CHEBI:597326"/>
    </cofactor>
</comment>
<keyword evidence="5 8" id="KW-0808">Transferase</keyword>